<dbReference type="Pfam" id="PF01627">
    <property type="entry name" value="Hpt"/>
    <property type="match status" value="1"/>
</dbReference>
<evidence type="ECO:0000259" key="7">
    <source>
        <dbReference type="PROSITE" id="PS50894"/>
    </source>
</evidence>
<comment type="subcellular location">
    <subcellularLocation>
        <location evidence="6">Cytoplasm</location>
        <location evidence="6">Cytosol</location>
    </subcellularLocation>
    <subcellularLocation>
        <location evidence="6">Nucleus</location>
    </subcellularLocation>
</comment>
<comment type="domain">
    <text evidence="6">Histidine-containing phosphotransfer domain (HPt) contains an active histidine that mediates the phosphotransfer.</text>
</comment>
<dbReference type="AlphaFoldDB" id="A0AAV7F8D5"/>
<dbReference type="FunFam" id="1.20.120.160:FF:000001">
    <property type="entry name" value="Histidine-containing phosphotransfer protein 1"/>
    <property type="match status" value="1"/>
</dbReference>
<comment type="function">
    <text evidence="6">Functions as a two-component phosphorelay mediators between cytokinin sensor histidine kinases and response regulators (B-type ARRs). Plays an important role in propagating cytokinin signal transduction.</text>
</comment>
<keyword evidence="4" id="KW-0539">Nucleus</keyword>
<name>A0AAV7F8D5_ARIFI</name>
<dbReference type="SUPFAM" id="SSF47226">
    <property type="entry name" value="Histidine-containing phosphotransfer domain, HPT domain"/>
    <property type="match status" value="1"/>
</dbReference>
<dbReference type="Proteomes" id="UP000825729">
    <property type="component" value="Unassembled WGS sequence"/>
</dbReference>
<dbReference type="Gene3D" id="1.20.120.160">
    <property type="entry name" value="HPT domain"/>
    <property type="match status" value="1"/>
</dbReference>
<evidence type="ECO:0000313" key="8">
    <source>
        <dbReference type="EMBL" id="KAG9456047.1"/>
    </source>
</evidence>
<sequence length="146" mass="16241">MASSTSVLKKQRDELVKSMLEEGLVDDNFNEVEALGGDTNREFLVDLISLFIEDAERILSELTKTLSKPDVDFHVADALVHQVKGTSSSVGGQKIVVACLECRQFCEKKDLDGCIKGLEVVKTEFNNLKGKLESFIEIERKILASY</sequence>
<keyword evidence="9" id="KW-1185">Reference proteome</keyword>
<evidence type="ECO:0000256" key="5">
    <source>
        <dbReference type="PROSITE-ProRule" id="PRU00110"/>
    </source>
</evidence>
<dbReference type="PROSITE" id="PS50894">
    <property type="entry name" value="HPT"/>
    <property type="match status" value="1"/>
</dbReference>
<keyword evidence="2 6" id="KW-0932">Cytokinin signaling pathway</keyword>
<keyword evidence="3 6" id="KW-0902">Two-component regulatory system</keyword>
<evidence type="ECO:0000256" key="2">
    <source>
        <dbReference type="ARBA" id="ARBA00022864"/>
    </source>
</evidence>
<evidence type="ECO:0000256" key="3">
    <source>
        <dbReference type="ARBA" id="ARBA00023012"/>
    </source>
</evidence>
<dbReference type="GO" id="GO:0000160">
    <property type="term" value="P:phosphorelay signal transduction system"/>
    <property type="evidence" value="ECO:0007669"/>
    <property type="project" value="UniProtKB-UniRule"/>
</dbReference>
<evidence type="ECO:0000256" key="6">
    <source>
        <dbReference type="RuleBase" id="RU369004"/>
    </source>
</evidence>
<accession>A0AAV7F8D5</accession>
<proteinExistence type="predicted"/>
<dbReference type="EMBL" id="JAINDJ010000002">
    <property type="protein sequence ID" value="KAG9456047.1"/>
    <property type="molecule type" value="Genomic_DNA"/>
</dbReference>
<dbReference type="InterPro" id="IPR008207">
    <property type="entry name" value="Sig_transdc_His_kin_Hpt_dom"/>
</dbReference>
<keyword evidence="5" id="KW-0597">Phosphoprotein</keyword>
<evidence type="ECO:0000256" key="1">
    <source>
        <dbReference type="ARBA" id="ARBA00022490"/>
    </source>
</evidence>
<dbReference type="CDD" id="cd00088">
    <property type="entry name" value="HPT"/>
    <property type="match status" value="1"/>
</dbReference>
<dbReference type="GO" id="GO:0005829">
    <property type="term" value="C:cytosol"/>
    <property type="evidence" value="ECO:0007669"/>
    <property type="project" value="UniProtKB-SubCell"/>
</dbReference>
<dbReference type="PANTHER" id="PTHR28242">
    <property type="entry name" value="PHOSPHORELAY INTERMEDIATE PROTEIN YPD1"/>
    <property type="match status" value="1"/>
</dbReference>
<evidence type="ECO:0000256" key="4">
    <source>
        <dbReference type="ARBA" id="ARBA00023242"/>
    </source>
</evidence>
<feature type="modified residue" description="Phosphohistidine" evidence="5">
    <location>
        <position position="81"/>
    </location>
</feature>
<dbReference type="InterPro" id="IPR036641">
    <property type="entry name" value="HPT_dom_sf"/>
</dbReference>
<keyword evidence="1" id="KW-0963">Cytoplasm</keyword>
<protein>
    <recommendedName>
        <fullName evidence="6">Histidine-containing phosphotransfer protein</fullName>
    </recommendedName>
</protein>
<dbReference type="GO" id="GO:0009736">
    <property type="term" value="P:cytokinin-activated signaling pathway"/>
    <property type="evidence" value="ECO:0007669"/>
    <property type="project" value="UniProtKB-KW"/>
</dbReference>
<dbReference type="GO" id="GO:0043424">
    <property type="term" value="F:protein histidine kinase binding"/>
    <property type="evidence" value="ECO:0007669"/>
    <property type="project" value="UniProtKB-UniRule"/>
</dbReference>
<gene>
    <name evidence="8" type="ORF">H6P81_000555</name>
</gene>
<dbReference type="PANTHER" id="PTHR28242:SF52">
    <property type="entry name" value="PHOSPHORELAY INTERMEDIATE PROTEIN YPD1"/>
    <property type="match status" value="1"/>
</dbReference>
<dbReference type="GO" id="GO:0005634">
    <property type="term" value="C:nucleus"/>
    <property type="evidence" value="ECO:0007669"/>
    <property type="project" value="UniProtKB-SubCell"/>
</dbReference>
<organism evidence="8 9">
    <name type="scientific">Aristolochia fimbriata</name>
    <name type="common">White veined hardy Dutchman's pipe vine</name>
    <dbReference type="NCBI Taxonomy" id="158543"/>
    <lineage>
        <taxon>Eukaryota</taxon>
        <taxon>Viridiplantae</taxon>
        <taxon>Streptophyta</taxon>
        <taxon>Embryophyta</taxon>
        <taxon>Tracheophyta</taxon>
        <taxon>Spermatophyta</taxon>
        <taxon>Magnoliopsida</taxon>
        <taxon>Magnoliidae</taxon>
        <taxon>Piperales</taxon>
        <taxon>Aristolochiaceae</taxon>
        <taxon>Aristolochia</taxon>
    </lineage>
</organism>
<feature type="domain" description="HPt" evidence="7">
    <location>
        <begin position="40"/>
        <end position="135"/>
    </location>
</feature>
<comment type="caution">
    <text evidence="8">The sequence shown here is derived from an EMBL/GenBank/DDBJ whole genome shotgun (WGS) entry which is preliminary data.</text>
</comment>
<evidence type="ECO:0000313" key="9">
    <source>
        <dbReference type="Proteomes" id="UP000825729"/>
    </source>
</evidence>
<reference evidence="8 9" key="1">
    <citation type="submission" date="2021-07" db="EMBL/GenBank/DDBJ databases">
        <title>The Aristolochia fimbriata genome: insights into angiosperm evolution, floral development and chemical biosynthesis.</title>
        <authorList>
            <person name="Jiao Y."/>
        </authorList>
    </citation>
    <scope>NUCLEOTIDE SEQUENCE [LARGE SCALE GENOMIC DNA]</scope>
    <source>
        <strain evidence="8">IBCAS-2021</strain>
        <tissue evidence="8">Leaf</tissue>
    </source>
</reference>
<dbReference type="GO" id="GO:0009927">
    <property type="term" value="F:histidine phosphotransfer kinase activity"/>
    <property type="evidence" value="ECO:0007669"/>
    <property type="project" value="UniProtKB-UniRule"/>
</dbReference>
<dbReference type="InterPro" id="IPR045871">
    <property type="entry name" value="AHP1-5/YPD1"/>
</dbReference>